<organism evidence="2 3">
    <name type="scientific">Kingdonia uniflora</name>
    <dbReference type="NCBI Taxonomy" id="39325"/>
    <lineage>
        <taxon>Eukaryota</taxon>
        <taxon>Viridiplantae</taxon>
        <taxon>Streptophyta</taxon>
        <taxon>Embryophyta</taxon>
        <taxon>Tracheophyta</taxon>
        <taxon>Spermatophyta</taxon>
        <taxon>Magnoliopsida</taxon>
        <taxon>Ranunculales</taxon>
        <taxon>Circaeasteraceae</taxon>
        <taxon>Kingdonia</taxon>
    </lineage>
</organism>
<keyword evidence="3" id="KW-1185">Reference proteome</keyword>
<feature type="region of interest" description="Disordered" evidence="1">
    <location>
        <begin position="1"/>
        <end position="40"/>
    </location>
</feature>
<feature type="region of interest" description="Disordered" evidence="1">
    <location>
        <begin position="117"/>
        <end position="160"/>
    </location>
</feature>
<name>A0A7J7P475_9MAGN</name>
<evidence type="ECO:0000313" key="2">
    <source>
        <dbReference type="EMBL" id="KAF6174123.1"/>
    </source>
</evidence>
<gene>
    <name evidence="2" type="ORF">GIB67_036993</name>
</gene>
<evidence type="ECO:0000313" key="3">
    <source>
        <dbReference type="Proteomes" id="UP000541444"/>
    </source>
</evidence>
<feature type="compositionally biased region" description="Basic and acidic residues" evidence="1">
    <location>
        <begin position="117"/>
        <end position="135"/>
    </location>
</feature>
<accession>A0A7J7P475</accession>
<proteinExistence type="predicted"/>
<feature type="compositionally biased region" description="Basic and acidic residues" evidence="1">
    <location>
        <begin position="8"/>
        <end position="40"/>
    </location>
</feature>
<dbReference type="Proteomes" id="UP000541444">
    <property type="component" value="Unassembled WGS sequence"/>
</dbReference>
<dbReference type="EMBL" id="JACGCM010000295">
    <property type="protein sequence ID" value="KAF6174123.1"/>
    <property type="molecule type" value="Genomic_DNA"/>
</dbReference>
<sequence length="374" mass="42910">MENDECGSENKEGKGEWQKKAEEADVPNKKKKVEGPKKEAFTDEQFDLVPLIQLKGLIPKIPMKGLANRVPRRRRVQFPELENIQSTAKNLLQQVVSKEILEVVNALMVDDDVEWKKGEKNDNDDKKDVEEKVKSEEEEIEEPKNGDEKVDDVAEEENSEQPTVVVYYTRKKDVQHDNETMVAVEVAKIDIVFFNQEVVVGKAYQASADQTTAISIEEQTLEVEKTKDEASQASTDQTTVVSIEEQTIEVVQAEVVISHREEDVGESVYLQTEESKEEVEQNKEEAFEGKDDDYGNSQNNPYPEQVIDVYIKAQIKYFDTQHRARPDKERIVLADIFACQYIGRAFNVWTRNMSSPEDVELKKKSIWEQITSMQ</sequence>
<feature type="compositionally biased region" description="Basic and acidic residues" evidence="1">
    <location>
        <begin position="142"/>
        <end position="152"/>
    </location>
</feature>
<evidence type="ECO:0000256" key="1">
    <source>
        <dbReference type="SAM" id="MobiDB-lite"/>
    </source>
</evidence>
<reference evidence="2 3" key="1">
    <citation type="journal article" date="2020" name="IScience">
        <title>Genome Sequencing of the Endangered Kingdonia uniflora (Circaeasteraceae, Ranunculales) Reveals Potential Mechanisms of Evolutionary Specialization.</title>
        <authorList>
            <person name="Sun Y."/>
            <person name="Deng T."/>
            <person name="Zhang A."/>
            <person name="Moore M.J."/>
            <person name="Landis J.B."/>
            <person name="Lin N."/>
            <person name="Zhang H."/>
            <person name="Zhang X."/>
            <person name="Huang J."/>
            <person name="Zhang X."/>
            <person name="Sun H."/>
            <person name="Wang H."/>
        </authorList>
    </citation>
    <scope>NUCLEOTIDE SEQUENCE [LARGE SCALE GENOMIC DNA]</scope>
    <source>
        <strain evidence="2">TB1705</strain>
        <tissue evidence="2">Leaf</tissue>
    </source>
</reference>
<dbReference type="AlphaFoldDB" id="A0A7J7P475"/>
<comment type="caution">
    <text evidence="2">The sequence shown here is derived from an EMBL/GenBank/DDBJ whole genome shotgun (WGS) entry which is preliminary data.</text>
</comment>
<protein>
    <submittedName>
        <fullName evidence="2">Uncharacterized protein</fullName>
    </submittedName>
</protein>